<dbReference type="OrthoDB" id="378902at2759"/>
<dbReference type="Pfam" id="PF22672">
    <property type="entry name" value="DBL_C"/>
    <property type="match status" value="2"/>
</dbReference>
<evidence type="ECO:0000259" key="7">
    <source>
        <dbReference type="Pfam" id="PF22672"/>
    </source>
</evidence>
<evidence type="ECO:0008006" key="10">
    <source>
        <dbReference type="Google" id="ProtNLM"/>
    </source>
</evidence>
<evidence type="ECO:0000259" key="4">
    <source>
        <dbReference type="Pfam" id="PF05424"/>
    </source>
</evidence>
<reference evidence="8 9" key="2">
    <citation type="submission" date="2013-02" db="EMBL/GenBank/DDBJ databases">
        <title>The Genome Sequence of Plasmodium falciparum Tanzania (2000708).</title>
        <authorList>
            <consortium name="The Broad Institute Genome Sequencing Platform"/>
            <consortium name="The Broad Institute Genome Sequencing Center for Infectious Disease"/>
            <person name="Neafsey D."/>
            <person name="Cheeseman I."/>
            <person name="Volkman S."/>
            <person name="Adams J."/>
            <person name="Walker B."/>
            <person name="Young S.K."/>
            <person name="Zeng Q."/>
            <person name="Gargeya S."/>
            <person name="Fitzgerald M."/>
            <person name="Haas B."/>
            <person name="Abouelleil A."/>
            <person name="Alvarado L."/>
            <person name="Arachchi H.M."/>
            <person name="Berlin A.M."/>
            <person name="Chapman S.B."/>
            <person name="Dewar J."/>
            <person name="Goldberg J."/>
            <person name="Griggs A."/>
            <person name="Gujja S."/>
            <person name="Hansen M."/>
            <person name="Howarth C."/>
            <person name="Imamovic A."/>
            <person name="Larimer J."/>
            <person name="McCowan C."/>
            <person name="Murphy C."/>
            <person name="Neiman D."/>
            <person name="Pearson M."/>
            <person name="Priest M."/>
            <person name="Roberts A."/>
            <person name="Saif S."/>
            <person name="Shea T."/>
            <person name="Sisk P."/>
            <person name="Sykes S."/>
            <person name="Wortman J."/>
            <person name="Nusbaum C."/>
            <person name="Birren B."/>
        </authorList>
    </citation>
    <scope>NUCLEOTIDE SEQUENCE [LARGE SCALE GENOMIC DNA]</scope>
    <source>
        <strain evidence="9">Tanzania (2000708)</strain>
    </source>
</reference>
<feature type="compositionally biased region" description="Basic and acidic residues" evidence="1">
    <location>
        <begin position="979"/>
        <end position="1006"/>
    </location>
</feature>
<evidence type="ECO:0000313" key="8">
    <source>
        <dbReference type="EMBL" id="ETW32865.1"/>
    </source>
</evidence>
<feature type="compositionally biased region" description="Basic and acidic residues" evidence="1">
    <location>
        <begin position="1729"/>
        <end position="1754"/>
    </location>
</feature>
<feature type="region of interest" description="Disordered" evidence="1">
    <location>
        <begin position="1685"/>
        <end position="1790"/>
    </location>
</feature>
<feature type="domain" description="Duffy-antigen binding" evidence="4">
    <location>
        <begin position="1014"/>
        <end position="1246"/>
    </location>
</feature>
<dbReference type="InterPro" id="IPR029210">
    <property type="entry name" value="PfEMP1_NTS"/>
</dbReference>
<accession>A0A024VXA4</accession>
<dbReference type="InterPro" id="IPR008602">
    <property type="entry name" value="Duffy-antigen-binding"/>
</dbReference>
<feature type="domain" description="Duffy-binding-like" evidence="3">
    <location>
        <begin position="1556"/>
        <end position="1692"/>
    </location>
</feature>
<feature type="region of interest" description="Disordered" evidence="1">
    <location>
        <begin position="845"/>
        <end position="934"/>
    </location>
</feature>
<dbReference type="FunFam" id="1.20.1310.20:FF:000001">
    <property type="entry name" value="Erythrocyte membrane protein 1, PfEMP1"/>
    <property type="match status" value="1"/>
</dbReference>
<feature type="region of interest" description="Disordered" evidence="1">
    <location>
        <begin position="1042"/>
        <end position="1063"/>
    </location>
</feature>
<evidence type="ECO:0000256" key="1">
    <source>
        <dbReference type="SAM" id="MobiDB-lite"/>
    </source>
</evidence>
<keyword evidence="2" id="KW-0472">Membrane</keyword>
<feature type="domain" description="Plasmodium falciparum erythrocyte membrane protein-1 N-terminal segment" evidence="5">
    <location>
        <begin position="22"/>
        <end position="55"/>
    </location>
</feature>
<dbReference type="InterPro" id="IPR041480">
    <property type="entry name" value="CIDR1_gamma"/>
</dbReference>
<evidence type="ECO:0000259" key="6">
    <source>
        <dbReference type="Pfam" id="PF18562"/>
    </source>
</evidence>
<evidence type="ECO:0000313" key="9">
    <source>
        <dbReference type="Proteomes" id="UP000030708"/>
    </source>
</evidence>
<feature type="domain" description="Duffy-binding-like" evidence="7">
    <location>
        <begin position="336"/>
        <end position="500"/>
    </location>
</feature>
<feature type="transmembrane region" description="Helical" evidence="2">
    <location>
        <begin position="1833"/>
        <end position="1860"/>
    </location>
</feature>
<feature type="compositionally biased region" description="Acidic residues" evidence="1">
    <location>
        <begin position="887"/>
        <end position="923"/>
    </location>
</feature>
<dbReference type="GO" id="GO:0046789">
    <property type="term" value="F:host cell surface receptor binding"/>
    <property type="evidence" value="ECO:0007669"/>
    <property type="project" value="InterPro"/>
</dbReference>
<feature type="compositionally biased region" description="Polar residues" evidence="1">
    <location>
        <begin position="1115"/>
        <end position="1128"/>
    </location>
</feature>
<feature type="domain" description="Duffy-antigen binding" evidence="4">
    <location>
        <begin position="124"/>
        <end position="332"/>
    </location>
</feature>
<feature type="transmembrane region" description="Helical" evidence="2">
    <location>
        <begin position="1799"/>
        <end position="1821"/>
    </location>
</feature>
<protein>
    <recommendedName>
        <fullName evidence="10">Duffy-binding-like domain-containing protein</fullName>
    </recommendedName>
</protein>
<feature type="region of interest" description="Disordered" evidence="1">
    <location>
        <begin position="1095"/>
        <end position="1128"/>
    </location>
</feature>
<evidence type="ECO:0000259" key="5">
    <source>
        <dbReference type="Pfam" id="PF15447"/>
    </source>
</evidence>
<feature type="compositionally biased region" description="Polar residues" evidence="1">
    <location>
        <begin position="1693"/>
        <end position="1707"/>
    </location>
</feature>
<feature type="domain" description="Cysteine-rich interdomain region 1 gamma" evidence="6">
    <location>
        <begin position="1482"/>
        <end position="1533"/>
    </location>
</feature>
<feature type="compositionally biased region" description="Basic and acidic residues" evidence="1">
    <location>
        <begin position="860"/>
        <end position="869"/>
    </location>
</feature>
<dbReference type="InterPro" id="IPR042202">
    <property type="entry name" value="Duffy-ag-bd_sf"/>
</dbReference>
<dbReference type="InterPro" id="IPR004258">
    <property type="entry name" value="DBL"/>
</dbReference>
<dbReference type="FunFam" id="1.20.58.830:FF:000003">
    <property type="entry name" value="Erythrocyte membrane protein 1, PfEMP1"/>
    <property type="match status" value="1"/>
</dbReference>
<feature type="compositionally biased region" description="Basic and acidic residues" evidence="1">
    <location>
        <begin position="652"/>
        <end position="667"/>
    </location>
</feature>
<dbReference type="Gene3D" id="1.20.58.1930">
    <property type="match status" value="1"/>
</dbReference>
<keyword evidence="2" id="KW-1133">Transmembrane helix</keyword>
<feature type="compositionally biased region" description="Low complexity" evidence="1">
    <location>
        <begin position="1104"/>
        <end position="1114"/>
    </location>
</feature>
<dbReference type="Pfam" id="PF03011">
    <property type="entry name" value="PFEMP"/>
    <property type="match status" value="2"/>
</dbReference>
<dbReference type="Gene3D" id="1.20.1310.20">
    <property type="entry name" value="Duffy-antigen binding domain"/>
    <property type="match status" value="2"/>
</dbReference>
<dbReference type="Proteomes" id="UP000030708">
    <property type="component" value="Unassembled WGS sequence"/>
</dbReference>
<dbReference type="FunFam" id="1.20.58.830:FF:000018">
    <property type="entry name" value="Erythrocyte membrane protein 1, PfEMP1"/>
    <property type="match status" value="1"/>
</dbReference>
<dbReference type="FunFam" id="1.20.58.830:FF:000001">
    <property type="entry name" value="Erythrocyte membrane protein 1, PfEMP1"/>
    <property type="match status" value="1"/>
</dbReference>
<dbReference type="Pfam" id="PF18562">
    <property type="entry name" value="CIDR1_gamma"/>
    <property type="match status" value="1"/>
</dbReference>
<dbReference type="InterPro" id="IPR054595">
    <property type="entry name" value="DBL_C"/>
</dbReference>
<proteinExistence type="predicted"/>
<dbReference type="EMBL" id="KI927021">
    <property type="protein sequence ID" value="ETW32865.1"/>
    <property type="molecule type" value="Genomic_DNA"/>
</dbReference>
<evidence type="ECO:0000259" key="3">
    <source>
        <dbReference type="Pfam" id="PF03011"/>
    </source>
</evidence>
<feature type="transmembrane region" description="Helical" evidence="2">
    <location>
        <begin position="1866"/>
        <end position="1884"/>
    </location>
</feature>
<dbReference type="FunFam" id="1.20.58.1930:FF:000001">
    <property type="entry name" value="Erythrocyte membrane protein 1, PfEMP1"/>
    <property type="match status" value="1"/>
</dbReference>
<dbReference type="Gene3D" id="1.20.58.830">
    <property type="match status" value="3"/>
</dbReference>
<gene>
    <name evidence="8" type="ORF">PFTANZ_06418</name>
</gene>
<dbReference type="Pfam" id="PF05424">
    <property type="entry name" value="Duffy_binding"/>
    <property type="match status" value="2"/>
</dbReference>
<feature type="compositionally biased region" description="Acidic residues" evidence="1">
    <location>
        <begin position="1709"/>
        <end position="1720"/>
    </location>
</feature>
<feature type="domain" description="Duffy-binding-like" evidence="7">
    <location>
        <begin position="1287"/>
        <end position="1439"/>
    </location>
</feature>
<dbReference type="GO" id="GO:0016020">
    <property type="term" value="C:membrane"/>
    <property type="evidence" value="ECO:0007669"/>
    <property type="project" value="InterPro"/>
</dbReference>
<dbReference type="Pfam" id="PF15447">
    <property type="entry name" value="NTS"/>
    <property type="match status" value="1"/>
</dbReference>
<feature type="region of interest" description="Disordered" evidence="1">
    <location>
        <begin position="957"/>
        <end position="1018"/>
    </location>
</feature>
<organism evidence="8 9">
    <name type="scientific">Plasmodium falciparum Tanzania</name>
    <name type="common">2000708</name>
    <dbReference type="NCBI Taxonomy" id="1036725"/>
    <lineage>
        <taxon>Eukaryota</taxon>
        <taxon>Sar</taxon>
        <taxon>Alveolata</taxon>
        <taxon>Apicomplexa</taxon>
        <taxon>Aconoidasida</taxon>
        <taxon>Haemosporida</taxon>
        <taxon>Plasmodiidae</taxon>
        <taxon>Plasmodium</taxon>
        <taxon>Plasmodium (Laverania)</taxon>
    </lineage>
</organism>
<feature type="region of interest" description="Disordered" evidence="1">
    <location>
        <begin position="644"/>
        <end position="667"/>
    </location>
</feature>
<feature type="compositionally biased region" description="Basic and acidic residues" evidence="1">
    <location>
        <begin position="1765"/>
        <end position="1784"/>
    </location>
</feature>
<keyword evidence="2" id="KW-0812">Transmembrane</keyword>
<reference evidence="8 9" key="1">
    <citation type="submission" date="2013-02" db="EMBL/GenBank/DDBJ databases">
        <title>The Genome Annotation of Plasmodium falciparum Tanzania (2000708).</title>
        <authorList>
            <consortium name="The Broad Institute Genome Sequencing Platform"/>
            <consortium name="The Broad Institute Genome Sequencing Center for Infectious Disease"/>
            <person name="Neafsey D."/>
            <person name="Hoffman S."/>
            <person name="Volkman S."/>
            <person name="Rosenthal P."/>
            <person name="Walker B."/>
            <person name="Young S.K."/>
            <person name="Zeng Q."/>
            <person name="Gargeya S."/>
            <person name="Fitzgerald M."/>
            <person name="Haas B."/>
            <person name="Abouelleil A."/>
            <person name="Allen A.W."/>
            <person name="Alvarado L."/>
            <person name="Arachchi H.M."/>
            <person name="Berlin A.M."/>
            <person name="Chapman S.B."/>
            <person name="Gainer-Dewar J."/>
            <person name="Goldberg J."/>
            <person name="Griggs A."/>
            <person name="Gujja S."/>
            <person name="Hansen M."/>
            <person name="Howarth C."/>
            <person name="Imamovic A."/>
            <person name="Ireland A."/>
            <person name="Larimer J."/>
            <person name="McCowan C."/>
            <person name="Murphy C."/>
            <person name="Pearson M."/>
            <person name="Poon T.W."/>
            <person name="Priest M."/>
            <person name="Roberts A."/>
            <person name="Saif S."/>
            <person name="Shea T."/>
            <person name="Sisk P."/>
            <person name="Sykes S."/>
            <person name="Wortman J."/>
            <person name="Nusbaum C."/>
            <person name="Birren B."/>
        </authorList>
    </citation>
    <scope>NUCLEOTIDE SEQUENCE [LARGE SCALE GENOMIC DNA]</scope>
    <source>
        <strain evidence="9">Tanzania (2000708)</strain>
    </source>
</reference>
<feature type="domain" description="Duffy-binding-like" evidence="3">
    <location>
        <begin position="677"/>
        <end position="855"/>
    </location>
</feature>
<dbReference type="SUPFAM" id="SSF140924">
    <property type="entry name" value="Duffy binding domain-like"/>
    <property type="match status" value="4"/>
</dbReference>
<name>A0A024VXA4_PLAFA</name>
<sequence length="1894" mass="214068">MAPQIGGRGGDNADKYKNATNVKDLLDMIGKDVHDKVKEEAQTFKQALKGDLKKAARTIPGLNYTADTCALVKQYYTKRLGARGNPCKELSGKEERFSDTLGGQCTNKKIEGNKYNKTTRKDCGACAPYRRLHLCHHNLETIKNTTSTTSDTLLLEVCMAAKYEGNSIETHYTKHEKTNEGTASQLCTVLARSFADIGDIVRGKDLYLGYDDEERKKRKQLDDNLKTIFEKIHSEVTTTNGDIERRYKKDEEDGPNYYKLREDWWTENRETVWKALTCDVKSNAYFHATCNGKEPTKGYCRCDGAKSVNAGKGSGNVNIVRTYFDYVPQYLRWFEEWAEDFCRKKKIKLENLDTQCRKKDKDGKERYCSGNGFDCTKTIYKKGRIVVGYECTSCSVLCRMYEKWIDNQKKEFLKQKEKYADEIKKYTNGAVGRSGSGRQRRGAGVETATNYDGYEKKFYNKLRGSEYGKVDAFLEKLSKENVCKKIKDKKEEIDFTKNVEYDKNKNDEGTFYHSEYCKPCPICGVKKTNNGGSGSGWEKKNDDECKGGKRYEIPEGTEHNVIPVLSFGDNRDQIKSKMEKFCLTQNGKSGKDSSIGSGDCGGNSDPSLCEPWKCYEAQYVQKDENAKEDDDDEEDVKKVKDAGGLCILPNPKKNEKHESAKKSEKEPDEFQKTFNEFFYFWIGRFLNDSMYWRGKVERCLKNKSEKCKKGCKGNCECFLKWITQKQQEWGKIKEQFSKQDFGTQGENGEDKMLGGLMRCPDFVLKQVLKLEDLFENIKSGYGDVKETEGINKILDEEKQKSKTEEAGGGVDDLAAHAALVRQCTAGGVAKQNTTIDKLLNQEKGEADKCKDCQETQPKPTGEDLARADADPSSPPDGPPDGRSDANASEDDDEDDDDDDGEDGQESAEEANGDTTEDTEDQEGETAPPAAPAVQDDVCKTVAELFSSVENLTKACEQKYGKTAPTSWKCIPTGNTSNDNKGESSGKGDRSKRHTSDASDTTRDSDTTGKSGGSICVPPRRRKLYVGKLEQWVDKVANTQASVSSQAGSESQGGGQAQAQARDKATEDLRDAFIESAAIETFFLWHKYKAENTKKTDATLGGGSPLLPQSPVPVSNSGEQNPQNQLANGTIPNDFLRLMFYTLGDYRDICIGKTPNGIDKVSASGDNKSGNNIKEISEKIKKTLNGDNKQQPDKQNNDEQRNKWWNEHAPSIWEGMICALTYKDPDTEEKGGTPQKVQAADDKDLFDTLKKKYEYGSVTISSVPSGENTPTLLSNFVKRPPYFRYLEEWGETFCRQRKKKLEKIKDDCKVDKDGKNGNKKCSGYGEDCEDNLSKNTYDTVPSLLCPGCGIECRKYKQWIETKRKEFDEQEKAYVEQKKFAEGNNGGNGFCGTLETNCTDAASFLNRLKSGPCKKDDDNNDNGEDEIDFKEKDGKTFKHTKHCDPCSQFKIDCQKGNCRSGDTKVRCQNNKISADDIKNEDNFTDTIDMLVSDNSPNGFENGLEACGSANIFKGIRKEEWKCRNECGYVVCKSENVKGQKVIEKKDNGEKHIITIRALVTHWVQYFLEDYNKIRRKLNPCRNNGEGYQCIKDCVEKWIKEKREEWRKIKEPYLQQYKNNDQGDYPVTTILEDFESRTELNEAIKPCGLTHFKTSCGLNGAENSQKKDGTPKDVVECLLQKLETKAKKCEEKHQASVENQAQTCEKSTPSVENDEEPLEEENPVDPPKICPKPKETKEKEDEKCGEPEPPPKERAPPSEETNQNPPIKPEDEATEPKKPTPEKEEKVSPPSNVFDNPHVKTALVTSTLAWSVGIGFAAFTYFYLKVLYIYMYMWMCFFYMYLWVFLDIYVCICGCICVLYIYIYVYVFVYMYVLVYIGVFSSFFFFVDNVKLNILSP</sequence>
<evidence type="ECO:0000256" key="2">
    <source>
        <dbReference type="SAM" id="Phobius"/>
    </source>
</evidence>